<comment type="caution">
    <text evidence="2">The sequence shown here is derived from an EMBL/GenBank/DDBJ whole genome shotgun (WGS) entry which is preliminary data.</text>
</comment>
<evidence type="ECO:0000313" key="2">
    <source>
        <dbReference type="EMBL" id="MBX8632540.1"/>
    </source>
</evidence>
<feature type="transmembrane region" description="Helical" evidence="1">
    <location>
        <begin position="145"/>
        <end position="163"/>
    </location>
</feature>
<dbReference type="EMBL" id="JAGVSJ010000034">
    <property type="protein sequence ID" value="MBX8632540.1"/>
    <property type="molecule type" value="Genomic_DNA"/>
</dbReference>
<keyword evidence="1" id="KW-1133">Transmembrane helix</keyword>
<gene>
    <name evidence="2" type="ORF">J9259_08530</name>
</gene>
<dbReference type="Proteomes" id="UP000716004">
    <property type="component" value="Unassembled WGS sequence"/>
</dbReference>
<evidence type="ECO:0000313" key="3">
    <source>
        <dbReference type="Proteomes" id="UP000716004"/>
    </source>
</evidence>
<keyword evidence="1" id="KW-0812">Transmembrane</keyword>
<dbReference type="AlphaFoldDB" id="A0A8J7YPL3"/>
<feature type="transmembrane region" description="Helical" evidence="1">
    <location>
        <begin position="48"/>
        <end position="69"/>
    </location>
</feature>
<feature type="transmembrane region" description="Helical" evidence="1">
    <location>
        <begin position="81"/>
        <end position="101"/>
    </location>
</feature>
<proteinExistence type="predicted"/>
<organism evidence="2 3">
    <name type="scientific">Candidatus Sysuiplasma superficiale</name>
    <dbReference type="NCBI Taxonomy" id="2823368"/>
    <lineage>
        <taxon>Archaea</taxon>
        <taxon>Methanobacteriati</taxon>
        <taxon>Thermoplasmatota</taxon>
        <taxon>Thermoplasmata</taxon>
        <taxon>Candidatus Sysuiplasmatales</taxon>
        <taxon>Candidatus Sysuiplasmataceae</taxon>
        <taxon>Candidatus Sysuiplasma</taxon>
    </lineage>
</organism>
<feature type="transmembrane region" description="Helical" evidence="1">
    <location>
        <begin position="6"/>
        <end position="27"/>
    </location>
</feature>
<protein>
    <submittedName>
        <fullName evidence="2">Uncharacterized protein</fullName>
    </submittedName>
</protein>
<feature type="transmembrane region" description="Helical" evidence="1">
    <location>
        <begin position="175"/>
        <end position="196"/>
    </location>
</feature>
<sequence length="197" mass="22113">MLAVEFINLVPWMIAAVPAFLAGEFITIQLRNSVRRNYLLPMTEYPDIAYHSLSVNLFIFFTFAIHLLIYGIGFTPYLHVLWQYGTLAIIFLSLNFALYTANTQLSASNESAHGVFVLEIAAAVAILVSAIYLKSLALYTTERQYLVYTLITALMLQAISSRLQGKRKIRFLRLYMPSLALALLSSAYIVSAVILFG</sequence>
<feature type="transmembrane region" description="Helical" evidence="1">
    <location>
        <begin position="113"/>
        <end position="133"/>
    </location>
</feature>
<name>A0A8J7YPL3_9ARCH</name>
<reference evidence="2" key="1">
    <citation type="submission" date="2021-04" db="EMBL/GenBank/DDBJ databases">
        <title>Genomic insights into ecological role and evolution of a novel Thermoplasmata order Candidatus Sysuiplasmatales.</title>
        <authorList>
            <person name="Yuan Y."/>
        </authorList>
    </citation>
    <scope>NUCLEOTIDE SEQUENCE</scope>
    <source>
        <strain evidence="2">YP2-bin.285</strain>
    </source>
</reference>
<keyword evidence="1" id="KW-0472">Membrane</keyword>
<accession>A0A8J7YPL3</accession>
<evidence type="ECO:0000256" key="1">
    <source>
        <dbReference type="SAM" id="Phobius"/>
    </source>
</evidence>